<dbReference type="InterPro" id="IPR027417">
    <property type="entry name" value="P-loop_NTPase"/>
</dbReference>
<keyword evidence="2" id="KW-0547">Nucleotide-binding</keyword>
<dbReference type="CDD" id="cd01130">
    <property type="entry name" value="VirB11-like_ATPase"/>
    <property type="match status" value="1"/>
</dbReference>
<name>A0A378IWI9_9GAMM</name>
<proteinExistence type="inferred from homology"/>
<dbReference type="GO" id="GO:0016887">
    <property type="term" value="F:ATP hydrolysis activity"/>
    <property type="evidence" value="ECO:0007669"/>
    <property type="project" value="InterPro"/>
</dbReference>
<dbReference type="PANTHER" id="PTHR30486:SF6">
    <property type="entry name" value="TYPE IV PILUS RETRACTATION ATPASE PILT"/>
    <property type="match status" value="1"/>
</dbReference>
<dbReference type="GO" id="GO:0044097">
    <property type="term" value="P:secretion by the type IV secretion system"/>
    <property type="evidence" value="ECO:0007669"/>
    <property type="project" value="InterPro"/>
</dbReference>
<evidence type="ECO:0000313" key="4">
    <source>
        <dbReference type="EMBL" id="STX39290.1"/>
    </source>
</evidence>
<gene>
    <name evidence="4" type="primary">virB11_1</name>
    <name evidence="4" type="ORF">NCTC11978_02485</name>
</gene>
<dbReference type="Proteomes" id="UP000254033">
    <property type="component" value="Unassembled WGS sequence"/>
</dbReference>
<dbReference type="Pfam" id="PF00437">
    <property type="entry name" value="T2SSE"/>
    <property type="match status" value="1"/>
</dbReference>
<evidence type="ECO:0000256" key="1">
    <source>
        <dbReference type="ARBA" id="ARBA00006611"/>
    </source>
</evidence>
<dbReference type="Gene3D" id="3.30.450.90">
    <property type="match status" value="1"/>
</dbReference>
<protein>
    <recommendedName>
        <fullName evidence="2">Type IV secretion system protein</fullName>
    </recommendedName>
</protein>
<comment type="similarity">
    <text evidence="1 2">Belongs to the GSP E family.</text>
</comment>
<dbReference type="RefSeq" id="WP_115175808.1">
    <property type="nucleotide sequence ID" value="NZ_UGNY01000001.1"/>
</dbReference>
<evidence type="ECO:0000256" key="2">
    <source>
        <dbReference type="RuleBase" id="RU366071"/>
    </source>
</evidence>
<comment type="function">
    <text evidence="2">Part of the Type IV secretion system.</text>
</comment>
<dbReference type="InterPro" id="IPR050921">
    <property type="entry name" value="T4SS_GSP_E_ATPase"/>
</dbReference>
<evidence type="ECO:0000259" key="3">
    <source>
        <dbReference type="Pfam" id="PF00437"/>
    </source>
</evidence>
<sequence length="332" mass="37248">MSLALKSYLQPLQPFLDHPEIAEICINKPKEVWVELKGRFTCSLIPALTESHLLLLADLIAEYNHKQLSETKPLLSATLPRGERCQLVLPPACAKDQFVCAIRKPTVADLTLADWEKRGAFEAIGENRRNRLNKSYLKLQRLIEEGRYKEMLSFAVRAKLTILISGGTSTAKTTLLNSCLKEIDPHERLITIEGVREVQTAAANCVHLLANEDEEQGKGASMLDLLKVAFRLRPERIFLSELRAREAYPFLRACLSGHPGSLTTLHADSILSAKEQLKFMLREAPELNGVSEARLQTLIRSSVQVIVQMGRRDNGVRVIEDIELQGVDHELV</sequence>
<dbReference type="NCBIfam" id="TIGR02788">
    <property type="entry name" value="VirB11"/>
    <property type="match status" value="1"/>
</dbReference>
<dbReference type="EMBL" id="UGNY01000001">
    <property type="protein sequence ID" value="STX39290.1"/>
    <property type="molecule type" value="Genomic_DNA"/>
</dbReference>
<dbReference type="PANTHER" id="PTHR30486">
    <property type="entry name" value="TWITCHING MOTILITY PROTEIN PILT"/>
    <property type="match status" value="1"/>
</dbReference>
<feature type="domain" description="Bacterial type II secretion system protein E" evidence="3">
    <location>
        <begin position="143"/>
        <end position="307"/>
    </location>
</feature>
<dbReference type="AlphaFoldDB" id="A0A378IWI9"/>
<dbReference type="InterPro" id="IPR014155">
    <property type="entry name" value="VirB11"/>
</dbReference>
<dbReference type="GO" id="GO:0043684">
    <property type="term" value="C:type IV secretion system complex"/>
    <property type="evidence" value="ECO:0007669"/>
    <property type="project" value="UniProtKB-UniRule"/>
</dbReference>
<reference evidence="4 5" key="1">
    <citation type="submission" date="2018-06" db="EMBL/GenBank/DDBJ databases">
        <authorList>
            <consortium name="Pathogen Informatics"/>
            <person name="Doyle S."/>
        </authorList>
    </citation>
    <scope>NUCLEOTIDE SEQUENCE [LARGE SCALE GENOMIC DNA]</scope>
    <source>
        <strain evidence="4 5">NCTC11978</strain>
    </source>
</reference>
<dbReference type="SUPFAM" id="SSF52540">
    <property type="entry name" value="P-loop containing nucleoside triphosphate hydrolases"/>
    <property type="match status" value="1"/>
</dbReference>
<accession>A0A378IWI9</accession>
<dbReference type="InterPro" id="IPR001482">
    <property type="entry name" value="T2SS/T4SS_dom"/>
</dbReference>
<dbReference type="Gene3D" id="3.40.50.300">
    <property type="entry name" value="P-loop containing nucleotide triphosphate hydrolases"/>
    <property type="match status" value="1"/>
</dbReference>
<organism evidence="4 5">
    <name type="scientific">Legionella feeleii</name>
    <dbReference type="NCBI Taxonomy" id="453"/>
    <lineage>
        <taxon>Bacteria</taxon>
        <taxon>Pseudomonadati</taxon>
        <taxon>Pseudomonadota</taxon>
        <taxon>Gammaproteobacteria</taxon>
        <taxon>Legionellales</taxon>
        <taxon>Legionellaceae</taxon>
        <taxon>Legionella</taxon>
    </lineage>
</organism>
<evidence type="ECO:0000313" key="5">
    <source>
        <dbReference type="Proteomes" id="UP000254033"/>
    </source>
</evidence>
<keyword evidence="2" id="KW-0067">ATP-binding</keyword>
<dbReference type="GO" id="GO:0005524">
    <property type="term" value="F:ATP binding"/>
    <property type="evidence" value="ECO:0007669"/>
    <property type="project" value="UniProtKB-UniRule"/>
</dbReference>